<dbReference type="InterPro" id="IPR016039">
    <property type="entry name" value="Thiolase-like"/>
</dbReference>
<dbReference type="InterPro" id="IPR038369">
    <property type="entry name" value="SpoVAD_sf"/>
</dbReference>
<evidence type="ECO:0000313" key="2">
    <source>
        <dbReference type="Proteomes" id="UP001529245"/>
    </source>
</evidence>
<dbReference type="InterPro" id="IPR010894">
    <property type="entry name" value="SpoVAD"/>
</dbReference>
<dbReference type="Proteomes" id="UP001529245">
    <property type="component" value="Unassembled WGS sequence"/>
</dbReference>
<dbReference type="NCBIfam" id="NF006160">
    <property type="entry name" value="PRK08304.1"/>
    <property type="match status" value="1"/>
</dbReference>
<dbReference type="Pfam" id="PF07451">
    <property type="entry name" value="SpoVAD"/>
    <property type="match status" value="1"/>
</dbReference>
<evidence type="ECO:0000313" key="1">
    <source>
        <dbReference type="EMBL" id="MDI9260984.1"/>
    </source>
</evidence>
<accession>A0ABT6Y0W4</accession>
<comment type="caution">
    <text evidence="1">The sequence shown here is derived from an EMBL/GenBank/DDBJ whole genome shotgun (WGS) entry which is preliminary data.</text>
</comment>
<dbReference type="NCBIfam" id="TIGR02845">
    <property type="entry name" value="spore_V_AD"/>
    <property type="match status" value="1"/>
</dbReference>
<organism evidence="1 2">
    <name type="scientific">Alicyclobacillus sendaiensis PA2</name>
    <dbReference type="NCBI Taxonomy" id="3029425"/>
    <lineage>
        <taxon>Bacteria</taxon>
        <taxon>Bacillati</taxon>
        <taxon>Bacillota</taxon>
        <taxon>Bacilli</taxon>
        <taxon>Bacillales</taxon>
        <taxon>Alicyclobacillaceae</taxon>
        <taxon>Alicyclobacillus</taxon>
    </lineage>
</organism>
<sequence length="341" mass="36246">MARLGRSTWALGERQVAVIATSTVAGTLEAQGPLSDSFDLSLNDDRVGQDSWERAEQTMFRRAAEIACEKAAIRPNDVDLVVGGDLNAQLTSFYLGLRPLARPMLGVYSACASLCEGLAVASLAVATGFADVVLVGTSSHTSTAERQFRYPTEYGVQRPPTAQRTVTGAGAAVLARGRGPWQVTHATIGEIADFGVKSPWEMGAAMAPAAFDTLRQHLADTGRSLDDYDLVVTGDLGRVGLRILRNLLVEHGMASPAAAEERVNDCGAMIYDEHQPEVFSGGSGAACSTLVTFGHLFREMERGRLHRLLVCATGALLSQVSAQQGDTIPSISHAIAFERGD</sequence>
<dbReference type="PIRSF" id="PIRSF011570">
    <property type="entry name" value="SpoVAD"/>
    <property type="match status" value="1"/>
</dbReference>
<keyword evidence="2" id="KW-1185">Reference proteome</keyword>
<reference evidence="1 2" key="1">
    <citation type="submission" date="2023-04" db="EMBL/GenBank/DDBJ databases">
        <title>A. sendaiensis sub sp. chiapanensis a novel subspecie with specific adaptation in bacterial cell wall isolated from an active volcano.</title>
        <authorList>
            <person name="Alvarez Gutierrez P.E."/>
            <person name="Ortiz Cortes L.Y."/>
        </authorList>
    </citation>
    <scope>NUCLEOTIDE SEQUENCE [LARGE SCALE GENOMIC DNA]</scope>
    <source>
        <strain evidence="1 2">PA2</strain>
    </source>
</reference>
<dbReference type="SUPFAM" id="SSF53901">
    <property type="entry name" value="Thiolase-like"/>
    <property type="match status" value="1"/>
</dbReference>
<dbReference type="EMBL" id="JASGCB010000028">
    <property type="protein sequence ID" value="MDI9260984.1"/>
    <property type="molecule type" value="Genomic_DNA"/>
</dbReference>
<gene>
    <name evidence="1" type="primary">spoVAD</name>
    <name evidence="1" type="ORF">QID03_12525</name>
</gene>
<dbReference type="Gene3D" id="3.40.47.40">
    <property type="entry name" value="Stage V sporulation protein AD"/>
    <property type="match status" value="1"/>
</dbReference>
<name>A0ABT6Y0W4_ALISE</name>
<proteinExistence type="predicted"/>
<dbReference type="RefSeq" id="WP_283204400.1">
    <property type="nucleotide sequence ID" value="NZ_JASGCB010000028.1"/>
</dbReference>
<protein>
    <submittedName>
        <fullName evidence="1">Stage V sporulation protein AD</fullName>
    </submittedName>
</protein>